<organism evidence="1 2">
    <name type="scientific">Vitis vinifera</name>
    <name type="common">Grape</name>
    <dbReference type="NCBI Taxonomy" id="29760"/>
    <lineage>
        <taxon>Eukaryota</taxon>
        <taxon>Viridiplantae</taxon>
        <taxon>Streptophyta</taxon>
        <taxon>Embryophyta</taxon>
        <taxon>Tracheophyta</taxon>
        <taxon>Spermatophyta</taxon>
        <taxon>Magnoliopsida</taxon>
        <taxon>eudicotyledons</taxon>
        <taxon>Gunneridae</taxon>
        <taxon>Pentapetalae</taxon>
        <taxon>rosids</taxon>
        <taxon>Vitales</taxon>
        <taxon>Vitaceae</taxon>
        <taxon>Viteae</taxon>
        <taxon>Vitis</taxon>
    </lineage>
</organism>
<keyword evidence="2" id="KW-1185">Reference proteome</keyword>
<proteinExistence type="predicted"/>
<name>F6H0G4_VITVI</name>
<dbReference type="HOGENOM" id="CLU_198591_0_0_1"/>
<reference evidence="2" key="1">
    <citation type="journal article" date="2007" name="Nature">
        <title>The grapevine genome sequence suggests ancestral hexaploidization in major angiosperm phyla.</title>
        <authorList>
            <consortium name="The French-Italian Public Consortium for Grapevine Genome Characterization."/>
            <person name="Jaillon O."/>
            <person name="Aury J.-M."/>
            <person name="Noel B."/>
            <person name="Policriti A."/>
            <person name="Clepet C."/>
            <person name="Casagrande A."/>
            <person name="Choisne N."/>
            <person name="Aubourg S."/>
            <person name="Vitulo N."/>
            <person name="Jubin C."/>
            <person name="Vezzi A."/>
            <person name="Legeai F."/>
            <person name="Hugueney P."/>
            <person name="Dasilva C."/>
            <person name="Horner D."/>
            <person name="Mica E."/>
            <person name="Jublot D."/>
            <person name="Poulain J."/>
            <person name="Bruyere C."/>
            <person name="Billault A."/>
            <person name="Segurens B."/>
            <person name="Gouyvenoux M."/>
            <person name="Ugarte E."/>
            <person name="Cattonaro F."/>
            <person name="Anthouard V."/>
            <person name="Vico V."/>
            <person name="Del Fabbro C."/>
            <person name="Alaux M."/>
            <person name="Di Gaspero G."/>
            <person name="Dumas V."/>
            <person name="Felice N."/>
            <person name="Paillard S."/>
            <person name="Juman I."/>
            <person name="Moroldo M."/>
            <person name="Scalabrin S."/>
            <person name="Canaguier A."/>
            <person name="Le Clainche I."/>
            <person name="Malacrida G."/>
            <person name="Durand E."/>
            <person name="Pesole G."/>
            <person name="Laucou V."/>
            <person name="Chatelet P."/>
            <person name="Merdinoglu D."/>
            <person name="Delledonne M."/>
            <person name="Pezzotti M."/>
            <person name="Lecharny A."/>
            <person name="Scarpelli C."/>
            <person name="Artiguenave F."/>
            <person name="Pe M.E."/>
            <person name="Valle G."/>
            <person name="Morgante M."/>
            <person name="Caboche M."/>
            <person name="Adam-Blondon A.-F."/>
            <person name="Weissenbach J."/>
            <person name="Quetier F."/>
            <person name="Wincker P."/>
        </authorList>
    </citation>
    <scope>NUCLEOTIDE SEQUENCE [LARGE SCALE GENOMIC DNA]</scope>
    <source>
        <strain evidence="2">cv. Pinot noir / PN40024</strain>
    </source>
</reference>
<sequence length="77" mass="8182">MAVGAEAEQAKMVVGLNLGGNPVTKPWIKRPKITGKLAPAKRGRVKVVIFDSILHSFASMFASEDAPISCPNKANGY</sequence>
<evidence type="ECO:0000313" key="1">
    <source>
        <dbReference type="EMBL" id="CCB45436.1"/>
    </source>
</evidence>
<dbReference type="Proteomes" id="UP000009183">
    <property type="component" value="Chromosome 18"/>
</dbReference>
<evidence type="ECO:0000313" key="2">
    <source>
        <dbReference type="Proteomes" id="UP000009183"/>
    </source>
</evidence>
<protein>
    <submittedName>
        <fullName evidence="1">Uncharacterized protein</fullName>
    </submittedName>
</protein>
<gene>
    <name evidence="1" type="ordered locus">VIT_18s0001g01470</name>
</gene>
<dbReference type="AlphaFoldDB" id="F6H0G4"/>
<dbReference type="EMBL" id="FN595227">
    <property type="protein sequence ID" value="CCB45436.1"/>
    <property type="molecule type" value="Genomic_DNA"/>
</dbReference>
<accession>F6H0G4</accession>
<dbReference type="InParanoid" id="F6H0G4"/>
<dbReference type="PaxDb" id="29760-VIT_18s0001g01470.t01"/>